<organism evidence="2 3">
    <name type="scientific">Arthroderma benhamiae (strain ATCC MYA-4681 / CBS 112371)</name>
    <name type="common">Trichophyton mentagrophytes</name>
    <dbReference type="NCBI Taxonomy" id="663331"/>
    <lineage>
        <taxon>Eukaryota</taxon>
        <taxon>Fungi</taxon>
        <taxon>Dikarya</taxon>
        <taxon>Ascomycota</taxon>
        <taxon>Pezizomycotina</taxon>
        <taxon>Eurotiomycetes</taxon>
        <taxon>Eurotiomycetidae</taxon>
        <taxon>Onygenales</taxon>
        <taxon>Arthrodermataceae</taxon>
        <taxon>Trichophyton</taxon>
    </lineage>
</organism>
<keyword evidence="3" id="KW-1185">Reference proteome</keyword>
<evidence type="ECO:0000313" key="3">
    <source>
        <dbReference type="Proteomes" id="UP000008866"/>
    </source>
</evidence>
<dbReference type="Gene3D" id="3.30.70.80">
    <property type="entry name" value="Peptidase S8 propeptide/proteinase inhibitor I9"/>
    <property type="match status" value="1"/>
</dbReference>
<gene>
    <name evidence="2" type="ORF">ARB_03846</name>
</gene>
<reference evidence="3" key="1">
    <citation type="journal article" date="2011" name="Genome Biol.">
        <title>Comparative and functional genomics provide insights into the pathogenicity of dermatophytic fungi.</title>
        <authorList>
            <person name="Burmester A."/>
            <person name="Shelest E."/>
            <person name="Gloeckner G."/>
            <person name="Heddergott C."/>
            <person name="Schindler S."/>
            <person name="Staib P."/>
            <person name="Heidel A."/>
            <person name="Felder M."/>
            <person name="Petzold A."/>
            <person name="Szafranski K."/>
            <person name="Feuermann M."/>
            <person name="Pedruzzi I."/>
            <person name="Priebe S."/>
            <person name="Groth M."/>
            <person name="Winkler R."/>
            <person name="Li W."/>
            <person name="Kniemeyer O."/>
            <person name="Schroeckh V."/>
            <person name="Hertweck C."/>
            <person name="Hube B."/>
            <person name="White T.C."/>
            <person name="Platzer M."/>
            <person name="Guthke R."/>
            <person name="Heitman J."/>
            <person name="Woestemeyer J."/>
            <person name="Zipfel P.F."/>
            <person name="Monod M."/>
            <person name="Brakhage A.A."/>
        </authorList>
    </citation>
    <scope>NUCLEOTIDE SEQUENCE [LARGE SCALE GENOMIC DNA]</scope>
    <source>
        <strain evidence="3">ATCC MYA-4681 / CBS 112371</strain>
    </source>
</reference>
<dbReference type="AlphaFoldDB" id="D4B5T9"/>
<dbReference type="KEGG" id="abe:ARB_03846"/>
<dbReference type="HOGENOM" id="CLU_1165581_0_0_1"/>
<dbReference type="RefSeq" id="XP_003009920.1">
    <property type="nucleotide sequence ID" value="XM_003009874.1"/>
</dbReference>
<evidence type="ECO:0008006" key="4">
    <source>
        <dbReference type="Google" id="ProtNLM"/>
    </source>
</evidence>
<dbReference type="Proteomes" id="UP000008866">
    <property type="component" value="Unassembled WGS sequence"/>
</dbReference>
<dbReference type="eggNOG" id="ENOG502SBW1">
    <property type="taxonomic scope" value="Eukaryota"/>
</dbReference>
<proteinExistence type="predicted"/>
<feature type="region of interest" description="Disordered" evidence="1">
    <location>
        <begin position="219"/>
        <end position="238"/>
    </location>
</feature>
<dbReference type="InterPro" id="IPR037045">
    <property type="entry name" value="S8pro/Inhibitor_I9_sf"/>
</dbReference>
<name>D4B5T9_ARTBC</name>
<dbReference type="SUPFAM" id="SSF54897">
    <property type="entry name" value="Protease propeptides/inhibitors"/>
    <property type="match status" value="1"/>
</dbReference>
<evidence type="ECO:0000313" key="2">
    <source>
        <dbReference type="EMBL" id="EFE29275.1"/>
    </source>
</evidence>
<dbReference type="GeneID" id="9525265"/>
<dbReference type="EMBL" id="ABSU01000050">
    <property type="protein sequence ID" value="EFE29275.1"/>
    <property type="molecule type" value="Genomic_DNA"/>
</dbReference>
<evidence type="ECO:0000256" key="1">
    <source>
        <dbReference type="SAM" id="MobiDB-lite"/>
    </source>
</evidence>
<accession>D4B5T9</accession>
<sequence>MRKVRPPYPPAAGSYKSHLSCYFDRREKKGKKEISLPKRGFAAISSVISLPLSFSSISAFVDQFLPLRTPRRLHSAWFKRAAEPLRPPFTQQQQHHHHNKHLSVRLFCFHHFHHHHPHLIIVQKAFEKDKQNLQDVLQREYLLYASLWLPAAETCSGPLTSLQVTMKPGAPDEALAKAKESAKKTGGTIRHEYKLIRGFTVEYPNDHNLDDVLKSNDHIHVEQDGPGPAKKVTATSTI</sequence>
<protein>
    <recommendedName>
        <fullName evidence="4">Inhibitor I9 domain-containing protein</fullName>
    </recommendedName>
</protein>
<comment type="caution">
    <text evidence="2">The sequence shown here is derived from an EMBL/GenBank/DDBJ whole genome shotgun (WGS) entry which is preliminary data.</text>
</comment>